<dbReference type="PANTHER" id="PTHR47682">
    <property type="entry name" value="TETRATRICOPEPTIDE REPEAT (TPR)-CONTAINING PROTEIN"/>
    <property type="match status" value="1"/>
</dbReference>
<protein>
    <submittedName>
        <fullName evidence="1">(2Fe-2S) ferredoxin domain-containing protein</fullName>
    </submittedName>
</protein>
<dbReference type="InterPro" id="IPR036249">
    <property type="entry name" value="Thioredoxin-like_sf"/>
</dbReference>
<organism evidence="1">
    <name type="scientific">Oscillatoriales cyanobacterium SpSt-418</name>
    <dbReference type="NCBI Taxonomy" id="2282169"/>
    <lineage>
        <taxon>Bacteria</taxon>
        <taxon>Bacillati</taxon>
        <taxon>Cyanobacteriota</taxon>
        <taxon>Cyanophyceae</taxon>
        <taxon>Oscillatoriophycideae</taxon>
        <taxon>Oscillatoriales</taxon>
    </lineage>
</organism>
<name>A0A7C3KII5_9CYAN</name>
<sequence>MVNASAGVGDTKRDRQVLICQNRTCLKQGSAAVLAKFLAVIRPNVTVIPTGCLGQCGSGPVVLLLPDKVWLHSVLQKDVPAIAERYCLKK</sequence>
<dbReference type="AlphaFoldDB" id="A0A7C3KII5"/>
<dbReference type="PANTHER" id="PTHR47682:SF1">
    <property type="entry name" value="TETRATRICOPEPTIDE REPEAT (TPR)-CONTAINING PROTEIN"/>
    <property type="match status" value="1"/>
</dbReference>
<evidence type="ECO:0000313" key="1">
    <source>
        <dbReference type="EMBL" id="HFN00792.1"/>
    </source>
</evidence>
<accession>A0A7C3KII5</accession>
<comment type="caution">
    <text evidence="1">The sequence shown here is derived from an EMBL/GenBank/DDBJ whole genome shotgun (WGS) entry which is preliminary data.</text>
</comment>
<proteinExistence type="predicted"/>
<dbReference type="CDD" id="cd02980">
    <property type="entry name" value="TRX_Fd_family"/>
    <property type="match status" value="1"/>
</dbReference>
<dbReference type="EMBL" id="DSRU01000343">
    <property type="protein sequence ID" value="HFN00792.1"/>
    <property type="molecule type" value="Genomic_DNA"/>
</dbReference>
<gene>
    <name evidence="1" type="ORF">ENR64_24170</name>
</gene>
<dbReference type="SUPFAM" id="SSF52833">
    <property type="entry name" value="Thioredoxin-like"/>
    <property type="match status" value="1"/>
</dbReference>
<dbReference type="Gene3D" id="3.40.30.10">
    <property type="entry name" value="Glutaredoxin"/>
    <property type="match status" value="1"/>
</dbReference>
<reference evidence="1" key="1">
    <citation type="journal article" date="2020" name="mSystems">
        <title>Genome- and Community-Level Interaction Insights into Carbon Utilization and Element Cycling Functions of Hydrothermarchaeota in Hydrothermal Sediment.</title>
        <authorList>
            <person name="Zhou Z."/>
            <person name="Liu Y."/>
            <person name="Xu W."/>
            <person name="Pan J."/>
            <person name="Luo Z.H."/>
            <person name="Li M."/>
        </authorList>
    </citation>
    <scope>NUCLEOTIDE SEQUENCE [LARGE SCALE GENOMIC DNA]</scope>
    <source>
        <strain evidence="1">SpSt-418</strain>
    </source>
</reference>